<dbReference type="AlphaFoldDB" id="A0A3D3R636"/>
<proteinExistence type="predicted"/>
<reference evidence="2 3" key="1">
    <citation type="journal article" date="2018" name="Nat. Biotechnol.">
        <title>A standardized bacterial taxonomy based on genome phylogeny substantially revises the tree of life.</title>
        <authorList>
            <person name="Parks D.H."/>
            <person name="Chuvochina M."/>
            <person name="Waite D.W."/>
            <person name="Rinke C."/>
            <person name="Skarshewski A."/>
            <person name="Chaumeil P.A."/>
            <person name="Hugenholtz P."/>
        </authorList>
    </citation>
    <scope>NUCLEOTIDE SEQUENCE [LARGE SCALE GENOMIC DNA]</scope>
    <source>
        <strain evidence="2">UBA9375</strain>
    </source>
</reference>
<dbReference type="Proteomes" id="UP000263642">
    <property type="component" value="Unassembled WGS sequence"/>
</dbReference>
<comment type="caution">
    <text evidence="2">The sequence shown here is derived from an EMBL/GenBank/DDBJ whole genome shotgun (WGS) entry which is preliminary data.</text>
</comment>
<gene>
    <name evidence="2" type="ORF">DIT97_11490</name>
</gene>
<feature type="non-terminal residue" evidence="2">
    <location>
        <position position="77"/>
    </location>
</feature>
<evidence type="ECO:0000313" key="3">
    <source>
        <dbReference type="Proteomes" id="UP000263642"/>
    </source>
</evidence>
<keyword evidence="1" id="KW-0732">Signal</keyword>
<dbReference type="EMBL" id="DQAY01000064">
    <property type="protein sequence ID" value="HCO23638.1"/>
    <property type="molecule type" value="Genomic_DNA"/>
</dbReference>
<organism evidence="2 3">
    <name type="scientific">Gimesia maris</name>
    <dbReference type="NCBI Taxonomy" id="122"/>
    <lineage>
        <taxon>Bacteria</taxon>
        <taxon>Pseudomonadati</taxon>
        <taxon>Planctomycetota</taxon>
        <taxon>Planctomycetia</taxon>
        <taxon>Planctomycetales</taxon>
        <taxon>Planctomycetaceae</taxon>
        <taxon>Gimesia</taxon>
    </lineage>
</organism>
<evidence type="ECO:0000313" key="2">
    <source>
        <dbReference type="EMBL" id="HCO23638.1"/>
    </source>
</evidence>
<sequence>MRKIAIFSCFLFTSFCFWKAGVGLIGGADAVILPSVQAAVHPSFTRPQVVTTPIQEMRPGMRVVGRNPLRWDTQSAV</sequence>
<evidence type="ECO:0000256" key="1">
    <source>
        <dbReference type="SAM" id="SignalP"/>
    </source>
</evidence>
<feature type="chain" id="PRO_5017689778" evidence="1">
    <location>
        <begin position="21"/>
        <end position="77"/>
    </location>
</feature>
<name>A0A3D3R636_9PLAN</name>
<feature type="signal peptide" evidence="1">
    <location>
        <begin position="1"/>
        <end position="20"/>
    </location>
</feature>
<protein>
    <submittedName>
        <fullName evidence="2">Uncharacterized protein</fullName>
    </submittedName>
</protein>
<accession>A0A3D3R636</accession>